<dbReference type="PANTHER" id="PTHR43479:SF11">
    <property type="entry name" value="ACREF_ENVCD OPERON REPRESSOR-RELATED"/>
    <property type="match status" value="1"/>
</dbReference>
<sequence length="207" mass="24266">MMQYENATKKKIRKVALNLINEKGYDNVTLKEICEASGINKHTFYYYFDSKDDLLNKYYKIPCQLTSNDLATIMTADSNVEKLWMLNKIFIDFIESSGVTIVKQIVIKNLNDCNIGTFKVNNDRKQILKIQIDIVKKAQENGEILNKTRPDVLVTLLFQQLHATAVRWCFRNGSFDFEYISRYFFEVILDVPEAQRKCKEIDEDMLF</sequence>
<dbReference type="Gene3D" id="1.10.357.10">
    <property type="entry name" value="Tetracycline Repressor, domain 2"/>
    <property type="match status" value="1"/>
</dbReference>
<name>A0A0A6PRA5_CLOBU</name>
<reference evidence="5 6" key="1">
    <citation type="submission" date="2016-01" db="EMBL/GenBank/DDBJ databases">
        <title>Characterization of the Clostridium difficile lineages that are prevalent in Hong Kong and China.</title>
        <authorList>
            <person name="Kwok J.S.-L."/>
            <person name="Lam W.-Y."/>
            <person name="Ip M."/>
            <person name="Chan T.-F."/>
            <person name="Hawkey P.M."/>
            <person name="Tsui S.K.-W."/>
        </authorList>
    </citation>
    <scope>NUCLEOTIDE SEQUENCE [LARGE SCALE GENOMIC DNA]</scope>
    <source>
        <strain evidence="5 6">300064</strain>
    </source>
</reference>
<accession>A0A0A6PRA5</accession>
<dbReference type="InterPro" id="IPR036271">
    <property type="entry name" value="Tet_transcr_reg_TetR-rel_C_sf"/>
</dbReference>
<evidence type="ECO:0000313" key="4">
    <source>
        <dbReference type="EMBL" id="NAS18480.1"/>
    </source>
</evidence>
<feature type="DNA-binding region" description="H-T-H motif" evidence="2">
    <location>
        <begin position="29"/>
        <end position="48"/>
    </location>
</feature>
<dbReference type="InterPro" id="IPR009057">
    <property type="entry name" value="Homeodomain-like_sf"/>
</dbReference>
<dbReference type="PANTHER" id="PTHR43479">
    <property type="entry name" value="ACREF/ENVCD OPERON REPRESSOR-RELATED"/>
    <property type="match status" value="1"/>
</dbReference>
<dbReference type="SUPFAM" id="SSF46689">
    <property type="entry name" value="Homeodomain-like"/>
    <property type="match status" value="1"/>
</dbReference>
<dbReference type="AlphaFoldDB" id="A0A0A6PRA5"/>
<evidence type="ECO:0000259" key="3">
    <source>
        <dbReference type="PROSITE" id="PS50977"/>
    </source>
</evidence>
<dbReference type="InterPro" id="IPR050624">
    <property type="entry name" value="HTH-type_Tx_Regulator"/>
</dbReference>
<dbReference type="InterPro" id="IPR001647">
    <property type="entry name" value="HTH_TetR"/>
</dbReference>
<dbReference type="PROSITE" id="PS50977">
    <property type="entry name" value="HTH_TETR_2"/>
    <property type="match status" value="1"/>
</dbReference>
<evidence type="ECO:0000256" key="1">
    <source>
        <dbReference type="ARBA" id="ARBA00023125"/>
    </source>
</evidence>
<dbReference type="Proteomes" id="UP000474042">
    <property type="component" value="Unassembled WGS sequence"/>
</dbReference>
<reference evidence="4 7" key="2">
    <citation type="submission" date="2020-01" db="EMBL/GenBank/DDBJ databases">
        <title>Genome sequence of a 1,3-propanediol producer, Clostridium butyricum S3.</title>
        <authorList>
            <person name="Zhou J."/>
        </authorList>
    </citation>
    <scope>NUCLEOTIDE SEQUENCE [LARGE SCALE GENOMIC DNA]</scope>
    <source>
        <strain evidence="4 7">S3</strain>
    </source>
</reference>
<feature type="domain" description="HTH tetR-type" evidence="3">
    <location>
        <begin position="6"/>
        <end position="66"/>
    </location>
</feature>
<dbReference type="Gene3D" id="1.10.10.60">
    <property type="entry name" value="Homeodomain-like"/>
    <property type="match status" value="1"/>
</dbReference>
<dbReference type="PRINTS" id="PR00455">
    <property type="entry name" value="HTHTETR"/>
</dbReference>
<comment type="caution">
    <text evidence="5">The sequence shown here is derived from an EMBL/GenBank/DDBJ whole genome shotgun (WGS) entry which is preliminary data.</text>
</comment>
<evidence type="ECO:0000256" key="2">
    <source>
        <dbReference type="PROSITE-ProRule" id="PRU00335"/>
    </source>
</evidence>
<evidence type="ECO:0000313" key="5">
    <source>
        <dbReference type="EMBL" id="PPV12607.1"/>
    </source>
</evidence>
<dbReference type="SUPFAM" id="SSF48498">
    <property type="entry name" value="Tetracyclin repressor-like, C-terminal domain"/>
    <property type="match status" value="1"/>
</dbReference>
<dbReference type="Proteomes" id="UP000238081">
    <property type="component" value="Unassembled WGS sequence"/>
</dbReference>
<organism evidence="5 6">
    <name type="scientific">Clostridium butyricum</name>
    <dbReference type="NCBI Taxonomy" id="1492"/>
    <lineage>
        <taxon>Bacteria</taxon>
        <taxon>Bacillati</taxon>
        <taxon>Bacillota</taxon>
        <taxon>Clostridia</taxon>
        <taxon>Eubacteriales</taxon>
        <taxon>Clostridiaceae</taxon>
        <taxon>Clostridium</taxon>
    </lineage>
</organism>
<evidence type="ECO:0000313" key="7">
    <source>
        <dbReference type="Proteomes" id="UP000474042"/>
    </source>
</evidence>
<gene>
    <name evidence="5" type="ORF">AWN73_18370</name>
    <name evidence="4" type="ORF">GND98_011515</name>
</gene>
<dbReference type="Pfam" id="PF00440">
    <property type="entry name" value="TetR_N"/>
    <property type="match status" value="1"/>
</dbReference>
<dbReference type="RefSeq" id="WP_002579869.1">
    <property type="nucleotide sequence ID" value="NZ_BKBB01000013.1"/>
</dbReference>
<dbReference type="EMBL" id="WOFV02000034">
    <property type="protein sequence ID" value="NAS18480.1"/>
    <property type="molecule type" value="Genomic_DNA"/>
</dbReference>
<keyword evidence="1 2" id="KW-0238">DNA-binding</keyword>
<dbReference type="EMBL" id="LRDH01000138">
    <property type="protein sequence ID" value="PPV12607.1"/>
    <property type="molecule type" value="Genomic_DNA"/>
</dbReference>
<proteinExistence type="predicted"/>
<protein>
    <submittedName>
        <fullName evidence="5">TetR family transcriptional regulator</fullName>
    </submittedName>
</protein>
<evidence type="ECO:0000313" key="6">
    <source>
        <dbReference type="Proteomes" id="UP000238081"/>
    </source>
</evidence>
<dbReference type="GO" id="GO:0003677">
    <property type="term" value="F:DNA binding"/>
    <property type="evidence" value="ECO:0007669"/>
    <property type="project" value="UniProtKB-UniRule"/>
</dbReference>